<evidence type="ECO:0000256" key="6">
    <source>
        <dbReference type="SAM" id="Phobius"/>
    </source>
</evidence>
<organism evidence="8 9">
    <name type="scientific">Paenibacillus piri</name>
    <dbReference type="NCBI Taxonomy" id="2547395"/>
    <lineage>
        <taxon>Bacteria</taxon>
        <taxon>Bacillati</taxon>
        <taxon>Bacillota</taxon>
        <taxon>Bacilli</taxon>
        <taxon>Bacillales</taxon>
        <taxon>Paenibacillaceae</taxon>
        <taxon>Paenibacillus</taxon>
    </lineage>
</organism>
<comment type="subcellular location">
    <subcellularLocation>
        <location evidence="1">Cell membrane</location>
        <topology evidence="1">Multi-pass membrane protein</topology>
    </subcellularLocation>
</comment>
<keyword evidence="3 6" id="KW-0812">Transmembrane</keyword>
<dbReference type="SUPFAM" id="SSF103473">
    <property type="entry name" value="MFS general substrate transporter"/>
    <property type="match status" value="1"/>
</dbReference>
<feature type="transmembrane region" description="Helical" evidence="6">
    <location>
        <begin position="280"/>
        <end position="298"/>
    </location>
</feature>
<keyword evidence="9" id="KW-1185">Reference proteome</keyword>
<dbReference type="Pfam" id="PF07690">
    <property type="entry name" value="MFS_1"/>
    <property type="match status" value="1"/>
</dbReference>
<feature type="transmembrane region" description="Helical" evidence="6">
    <location>
        <begin position="341"/>
        <end position="360"/>
    </location>
</feature>
<feature type="transmembrane region" description="Helical" evidence="6">
    <location>
        <begin position="217"/>
        <end position="238"/>
    </location>
</feature>
<dbReference type="InterPro" id="IPR020846">
    <property type="entry name" value="MFS_dom"/>
</dbReference>
<evidence type="ECO:0000313" key="9">
    <source>
        <dbReference type="Proteomes" id="UP000295636"/>
    </source>
</evidence>
<evidence type="ECO:0000256" key="1">
    <source>
        <dbReference type="ARBA" id="ARBA00004651"/>
    </source>
</evidence>
<feature type="transmembrane region" description="Helical" evidence="6">
    <location>
        <begin position="304"/>
        <end position="321"/>
    </location>
</feature>
<dbReference type="CDD" id="cd17324">
    <property type="entry name" value="MFS_NepI_like"/>
    <property type="match status" value="1"/>
</dbReference>
<evidence type="ECO:0000256" key="2">
    <source>
        <dbReference type="ARBA" id="ARBA00022448"/>
    </source>
</evidence>
<dbReference type="Proteomes" id="UP000295636">
    <property type="component" value="Unassembled WGS sequence"/>
</dbReference>
<dbReference type="InterPro" id="IPR011701">
    <property type="entry name" value="MFS"/>
</dbReference>
<dbReference type="GO" id="GO:0005886">
    <property type="term" value="C:plasma membrane"/>
    <property type="evidence" value="ECO:0007669"/>
    <property type="project" value="UniProtKB-SubCell"/>
</dbReference>
<keyword evidence="2" id="KW-0813">Transport</keyword>
<comment type="caution">
    <text evidence="8">The sequence shown here is derived from an EMBL/GenBank/DDBJ whole genome shotgun (WGS) entry which is preliminary data.</text>
</comment>
<feature type="transmembrane region" description="Helical" evidence="6">
    <location>
        <begin position="136"/>
        <end position="158"/>
    </location>
</feature>
<feature type="transmembrane region" description="Helical" evidence="6">
    <location>
        <begin position="164"/>
        <end position="186"/>
    </location>
</feature>
<dbReference type="PANTHER" id="PTHR42910:SF1">
    <property type="entry name" value="MAJOR FACILITATOR SUPERFAMILY (MFS) PROFILE DOMAIN-CONTAINING PROTEIN"/>
    <property type="match status" value="1"/>
</dbReference>
<dbReference type="EMBL" id="SMRT01000002">
    <property type="protein sequence ID" value="TDF99879.1"/>
    <property type="molecule type" value="Genomic_DNA"/>
</dbReference>
<evidence type="ECO:0000259" key="7">
    <source>
        <dbReference type="PROSITE" id="PS50850"/>
    </source>
</evidence>
<dbReference type="PROSITE" id="PS50850">
    <property type="entry name" value="MFS"/>
    <property type="match status" value="1"/>
</dbReference>
<evidence type="ECO:0000256" key="3">
    <source>
        <dbReference type="ARBA" id="ARBA00022692"/>
    </source>
</evidence>
<feature type="domain" description="Major facilitator superfamily (MFS) profile" evidence="7">
    <location>
        <begin position="13"/>
        <end position="392"/>
    </location>
</feature>
<gene>
    <name evidence="8" type="ORF">E1757_08150</name>
</gene>
<evidence type="ECO:0000256" key="5">
    <source>
        <dbReference type="ARBA" id="ARBA00023136"/>
    </source>
</evidence>
<sequence length="403" mass="43350">MPGERSRRLSKGLILFMATACGMTVANLYYNQPLLADIGRTFDVTAKQVGIISMLTQIGYAAGLFLFVPLGDMREKRQLLCTLLIAVAASLAGVATAQNLLWISVASLLVGITTVIPQMMIPLAAQLAPPAERGKVIGTVMSGLLIGILLARTVSGIVGGTWGWRTMFGIAAGMMIILAVIVRNFLPKSFPQSQLNYKELVLSIGKLIREQRTLREASMIAAMLFGSFSVFWTTLVFYIEGEPYRYGSEIAGLFGLIGVAGALAAPLSGRLSDRFDGKTIIGFAIVIALLSFVCFGLFGNHLWGLILGVFLLDLGVQGGQIANQSRIYSLVPEARSRLNTVYMVSTFLFGSIGSALGSLAWSLWGWNGVCAVGGSMTVIALLIWGWHRIGERRLRSTSNSIGK</sequence>
<feature type="transmembrane region" description="Helical" evidence="6">
    <location>
        <begin position="79"/>
        <end position="95"/>
    </location>
</feature>
<feature type="transmembrane region" description="Helical" evidence="6">
    <location>
        <begin position="12"/>
        <end position="30"/>
    </location>
</feature>
<accession>A0A4R5KV85</accession>
<dbReference type="InterPro" id="IPR036259">
    <property type="entry name" value="MFS_trans_sf"/>
</dbReference>
<feature type="transmembrane region" description="Helical" evidence="6">
    <location>
        <begin position="250"/>
        <end position="268"/>
    </location>
</feature>
<feature type="transmembrane region" description="Helical" evidence="6">
    <location>
        <begin position="101"/>
        <end position="124"/>
    </location>
</feature>
<name>A0A4R5KV85_9BACL</name>
<evidence type="ECO:0000313" key="8">
    <source>
        <dbReference type="EMBL" id="TDF99879.1"/>
    </source>
</evidence>
<proteinExistence type="predicted"/>
<dbReference type="PANTHER" id="PTHR42910">
    <property type="entry name" value="TRANSPORTER SCO4007-RELATED"/>
    <property type="match status" value="1"/>
</dbReference>
<protein>
    <submittedName>
        <fullName evidence="8">MFS transporter</fullName>
    </submittedName>
</protein>
<dbReference type="OrthoDB" id="9815356at2"/>
<keyword evidence="5 6" id="KW-0472">Membrane</keyword>
<reference evidence="8 9" key="1">
    <citation type="submission" date="2019-03" db="EMBL/GenBank/DDBJ databases">
        <title>This is whole genome sequence of Paenibacillus sp MS74 strain.</title>
        <authorList>
            <person name="Trinh H.N."/>
        </authorList>
    </citation>
    <scope>NUCLEOTIDE SEQUENCE [LARGE SCALE GENOMIC DNA]</scope>
    <source>
        <strain evidence="8 9">MS74</strain>
    </source>
</reference>
<dbReference type="GO" id="GO:0022857">
    <property type="term" value="F:transmembrane transporter activity"/>
    <property type="evidence" value="ECO:0007669"/>
    <property type="project" value="InterPro"/>
</dbReference>
<evidence type="ECO:0000256" key="4">
    <source>
        <dbReference type="ARBA" id="ARBA00022989"/>
    </source>
</evidence>
<dbReference type="AlphaFoldDB" id="A0A4R5KV85"/>
<feature type="transmembrane region" description="Helical" evidence="6">
    <location>
        <begin position="366"/>
        <end position="386"/>
    </location>
</feature>
<feature type="transmembrane region" description="Helical" evidence="6">
    <location>
        <begin position="50"/>
        <end position="67"/>
    </location>
</feature>
<keyword evidence="4 6" id="KW-1133">Transmembrane helix</keyword>
<dbReference type="Gene3D" id="1.20.1250.20">
    <property type="entry name" value="MFS general substrate transporter like domains"/>
    <property type="match status" value="1"/>
</dbReference>